<sequence length="209" mass="23029">MLFAATVLGLASFTSLAAQATAAPSNPPSMKHIVKRYEKEHYCFDDKWKMFGERAVLYGFRIMGNVDAPGGVPSTITDIMDGNLLTVPGRCSLTWCGGEGDTSAAMYLCQPKKIIKDGSEIDAEKTEVGYKSLAQKYHDGFNDCFGREPEDENIKARAFHVWNEEGWSLHVEGSPAGRFTCDADIGKDIFDFPDDLLKEPYKDTSGNHG</sequence>
<evidence type="ECO:0000256" key="1">
    <source>
        <dbReference type="SAM" id="SignalP"/>
    </source>
</evidence>
<evidence type="ECO:0000313" key="3">
    <source>
        <dbReference type="Proteomes" id="UP000800036"/>
    </source>
</evidence>
<accession>A0A6A5UTM8</accession>
<organism evidence="2 3">
    <name type="scientific">Bimuria novae-zelandiae CBS 107.79</name>
    <dbReference type="NCBI Taxonomy" id="1447943"/>
    <lineage>
        <taxon>Eukaryota</taxon>
        <taxon>Fungi</taxon>
        <taxon>Dikarya</taxon>
        <taxon>Ascomycota</taxon>
        <taxon>Pezizomycotina</taxon>
        <taxon>Dothideomycetes</taxon>
        <taxon>Pleosporomycetidae</taxon>
        <taxon>Pleosporales</taxon>
        <taxon>Massarineae</taxon>
        <taxon>Didymosphaeriaceae</taxon>
        <taxon>Bimuria</taxon>
    </lineage>
</organism>
<name>A0A6A5UTM8_9PLEO</name>
<dbReference type="Proteomes" id="UP000800036">
    <property type="component" value="Unassembled WGS sequence"/>
</dbReference>
<keyword evidence="3" id="KW-1185">Reference proteome</keyword>
<dbReference type="OrthoDB" id="3782084at2759"/>
<proteinExistence type="predicted"/>
<evidence type="ECO:0008006" key="4">
    <source>
        <dbReference type="Google" id="ProtNLM"/>
    </source>
</evidence>
<protein>
    <recommendedName>
        <fullName evidence="4">Ecp2 effector protein domain-containing protein</fullName>
    </recommendedName>
</protein>
<gene>
    <name evidence="2" type="ORF">BU23DRAFT_659474</name>
</gene>
<dbReference type="EMBL" id="ML976734">
    <property type="protein sequence ID" value="KAF1967329.1"/>
    <property type="molecule type" value="Genomic_DNA"/>
</dbReference>
<evidence type="ECO:0000313" key="2">
    <source>
        <dbReference type="EMBL" id="KAF1967329.1"/>
    </source>
</evidence>
<feature type="chain" id="PRO_5025418781" description="Ecp2 effector protein domain-containing protein" evidence="1">
    <location>
        <begin position="23"/>
        <end position="209"/>
    </location>
</feature>
<keyword evidence="1" id="KW-0732">Signal</keyword>
<reference evidence="2" key="1">
    <citation type="journal article" date="2020" name="Stud. Mycol.">
        <title>101 Dothideomycetes genomes: a test case for predicting lifestyles and emergence of pathogens.</title>
        <authorList>
            <person name="Haridas S."/>
            <person name="Albert R."/>
            <person name="Binder M."/>
            <person name="Bloem J."/>
            <person name="Labutti K."/>
            <person name="Salamov A."/>
            <person name="Andreopoulos B."/>
            <person name="Baker S."/>
            <person name="Barry K."/>
            <person name="Bills G."/>
            <person name="Bluhm B."/>
            <person name="Cannon C."/>
            <person name="Castanera R."/>
            <person name="Culley D."/>
            <person name="Daum C."/>
            <person name="Ezra D."/>
            <person name="Gonzalez J."/>
            <person name="Henrissat B."/>
            <person name="Kuo A."/>
            <person name="Liang C."/>
            <person name="Lipzen A."/>
            <person name="Lutzoni F."/>
            <person name="Magnuson J."/>
            <person name="Mondo S."/>
            <person name="Nolan M."/>
            <person name="Ohm R."/>
            <person name="Pangilinan J."/>
            <person name="Park H.-J."/>
            <person name="Ramirez L."/>
            <person name="Alfaro M."/>
            <person name="Sun H."/>
            <person name="Tritt A."/>
            <person name="Yoshinaga Y."/>
            <person name="Zwiers L.-H."/>
            <person name="Turgeon B."/>
            <person name="Goodwin S."/>
            <person name="Spatafora J."/>
            <person name="Crous P."/>
            <person name="Grigoriev I."/>
        </authorList>
    </citation>
    <scope>NUCLEOTIDE SEQUENCE</scope>
    <source>
        <strain evidence="2">CBS 107.79</strain>
    </source>
</reference>
<dbReference type="AlphaFoldDB" id="A0A6A5UTM8"/>
<feature type="signal peptide" evidence="1">
    <location>
        <begin position="1"/>
        <end position="22"/>
    </location>
</feature>